<protein>
    <recommendedName>
        <fullName evidence="5">Serine-rich protein</fullName>
    </recommendedName>
</protein>
<feature type="compositionally biased region" description="Polar residues" evidence="1">
    <location>
        <begin position="197"/>
        <end position="206"/>
    </location>
</feature>
<evidence type="ECO:0008006" key="5">
    <source>
        <dbReference type="Google" id="ProtNLM"/>
    </source>
</evidence>
<evidence type="ECO:0000256" key="1">
    <source>
        <dbReference type="SAM" id="MobiDB-lite"/>
    </source>
</evidence>
<comment type="caution">
    <text evidence="3">The sequence shown here is derived from an EMBL/GenBank/DDBJ whole genome shotgun (WGS) entry which is preliminary data.</text>
</comment>
<reference evidence="3 4" key="1">
    <citation type="journal article" date="2016" name="PLoS Pathog.">
        <title>Biosynthesis of antibiotic leucinostatins in bio-control fungus Purpureocillium lilacinum and their inhibition on phytophthora revealed by genome mining.</title>
        <authorList>
            <person name="Wang G."/>
            <person name="Liu Z."/>
            <person name="Lin R."/>
            <person name="Li E."/>
            <person name="Mao Z."/>
            <person name="Ling J."/>
            <person name="Yang Y."/>
            <person name="Yin W.B."/>
            <person name="Xie B."/>
        </authorList>
    </citation>
    <scope>NUCLEOTIDE SEQUENCE [LARGE SCALE GENOMIC DNA]</scope>
    <source>
        <strain evidence="3">170</strain>
    </source>
</reference>
<accession>A0A179F9Z4</accession>
<name>A0A179F9Z4_METCM</name>
<keyword evidence="2" id="KW-1133">Transmembrane helix</keyword>
<feature type="region of interest" description="Disordered" evidence="1">
    <location>
        <begin position="280"/>
        <end position="303"/>
    </location>
</feature>
<feature type="compositionally biased region" description="Low complexity" evidence="1">
    <location>
        <begin position="282"/>
        <end position="291"/>
    </location>
</feature>
<organism evidence="3 4">
    <name type="scientific">Pochonia chlamydosporia 170</name>
    <dbReference type="NCBI Taxonomy" id="1380566"/>
    <lineage>
        <taxon>Eukaryota</taxon>
        <taxon>Fungi</taxon>
        <taxon>Dikarya</taxon>
        <taxon>Ascomycota</taxon>
        <taxon>Pezizomycotina</taxon>
        <taxon>Sordariomycetes</taxon>
        <taxon>Hypocreomycetidae</taxon>
        <taxon>Hypocreales</taxon>
        <taxon>Clavicipitaceae</taxon>
        <taxon>Pochonia</taxon>
    </lineage>
</organism>
<dbReference type="OrthoDB" id="4153178at2759"/>
<dbReference type="EMBL" id="LSBJ02000007">
    <property type="protein sequence ID" value="OAQ62272.1"/>
    <property type="molecule type" value="Genomic_DNA"/>
</dbReference>
<dbReference type="RefSeq" id="XP_018139976.1">
    <property type="nucleotide sequence ID" value="XM_018291926.1"/>
</dbReference>
<gene>
    <name evidence="3" type="ORF">VFPPC_14156</name>
</gene>
<feature type="region of interest" description="Disordered" evidence="1">
    <location>
        <begin position="660"/>
        <end position="683"/>
    </location>
</feature>
<dbReference type="AlphaFoldDB" id="A0A179F9Z4"/>
<evidence type="ECO:0000313" key="3">
    <source>
        <dbReference type="EMBL" id="OAQ62272.1"/>
    </source>
</evidence>
<feature type="compositionally biased region" description="Basic and acidic residues" evidence="1">
    <location>
        <begin position="66"/>
        <end position="83"/>
    </location>
</feature>
<feature type="region of interest" description="Disordered" evidence="1">
    <location>
        <begin position="32"/>
        <end position="131"/>
    </location>
</feature>
<feature type="region of interest" description="Disordered" evidence="1">
    <location>
        <begin position="319"/>
        <end position="363"/>
    </location>
</feature>
<dbReference type="STRING" id="1380566.A0A179F9Z4"/>
<keyword evidence="2" id="KW-0472">Membrane</keyword>
<proteinExistence type="predicted"/>
<feature type="region of interest" description="Disordered" evidence="1">
    <location>
        <begin position="149"/>
        <end position="215"/>
    </location>
</feature>
<dbReference type="Proteomes" id="UP000078397">
    <property type="component" value="Unassembled WGS sequence"/>
</dbReference>
<feature type="transmembrane region" description="Helical" evidence="2">
    <location>
        <begin position="813"/>
        <end position="832"/>
    </location>
</feature>
<feature type="compositionally biased region" description="Polar residues" evidence="1">
    <location>
        <begin position="172"/>
        <end position="188"/>
    </location>
</feature>
<sequence length="838" mass="91907">MARPRSTSPDGRLLYQQALIDPVRLQIRVVPYSPPRLSSDGEPGSRPLSYSDGEPPSSPRPQIRKCQPDNDLPHRTCPVDESRGQSTTASECLMDGTTETYNTASADSPVANWATVSSTPDPASPSPSYRRQIRTITVNSDKTFSLLPQSYSSSSATESPRRSSAAPSSSADRTISGTFVEDQPSSPLTPLEELSRPPSSYCSTPSPLMRSSLAAEETTSSPWNYTLVGGVRKVPNSAKGSKGKLLPIDSISARRNLQTAFPGPGPSAGSCTRDRILATKPSFHSTESISTESERSNYKTFSSDSPCLGMDRYLETQGDANADLPSTSHSNFEIIGESSSERSLDNRSRSETNASEKNYTLHDDFPSSPVPVLGLSSGLRTEYSRESLVVAPLRPAKRFLSDHVGLSRQKSTDSVRTGSLTSISSAFVEEAARSLFAGSTVISYQHSNPLRQNSSLRSMSVGPGNRRLALSHHQWSTTLSPVLSESDRVSVVPSLALSHSTAGDCRRQSNFSGTPCLSPDDHGAEVDAPVDLPNTTSYRTWNRDVNSSSLRLIRDQDEHGDGLAELEELHRRPSRTRLHSYLSNWPSDRNLRSSGSSRSNSFSRSHIPAWAKLYYGSGERRFLTIQHSSDSLFSEFNASVHNSPLISCSPSAERFISVSQLPPRRPQPPAPCRAPSPSSEAVSDVPASYPPLNLVHRVKKQTSSLWSPHLRPDRRSYRYSLWRPPPAVWVKEEYNPQRNNVQAALFVLGFVFPFAWMLASFLPLPPEVPAGMKEKTQSTSHLDLELGGGRPAEKQKGTNCYHRAKWWRNLNRYMSIIGVLLVGAAIALIITGTQQWKP</sequence>
<evidence type="ECO:0000313" key="4">
    <source>
        <dbReference type="Proteomes" id="UP000078397"/>
    </source>
</evidence>
<evidence type="ECO:0000256" key="2">
    <source>
        <dbReference type="SAM" id="Phobius"/>
    </source>
</evidence>
<dbReference type="KEGG" id="pchm:VFPPC_14156"/>
<keyword evidence="4" id="KW-1185">Reference proteome</keyword>
<feature type="compositionally biased region" description="Pro residues" evidence="1">
    <location>
        <begin position="663"/>
        <end position="674"/>
    </location>
</feature>
<feature type="transmembrane region" description="Helical" evidence="2">
    <location>
        <begin position="743"/>
        <end position="764"/>
    </location>
</feature>
<dbReference type="GeneID" id="28855920"/>
<feature type="compositionally biased region" description="Polar residues" evidence="1">
    <location>
        <begin position="97"/>
        <end position="106"/>
    </location>
</feature>
<keyword evidence="2" id="KW-0812">Transmembrane</keyword>
<feature type="compositionally biased region" description="Basic and acidic residues" evidence="1">
    <location>
        <begin position="339"/>
        <end position="350"/>
    </location>
</feature>
<feature type="compositionally biased region" description="Low complexity" evidence="1">
    <location>
        <begin position="150"/>
        <end position="171"/>
    </location>
</feature>